<reference evidence="1 2" key="1">
    <citation type="journal article" date="2024" name="BMC Genomics">
        <title>Genome assembly of redclaw crayfish (Cherax quadricarinatus) provides insights into its immune adaptation and hypoxia tolerance.</title>
        <authorList>
            <person name="Liu Z."/>
            <person name="Zheng J."/>
            <person name="Li H."/>
            <person name="Fang K."/>
            <person name="Wang S."/>
            <person name="He J."/>
            <person name="Zhou D."/>
            <person name="Weng S."/>
            <person name="Chi M."/>
            <person name="Gu Z."/>
            <person name="He J."/>
            <person name="Li F."/>
            <person name="Wang M."/>
        </authorList>
    </citation>
    <scope>NUCLEOTIDE SEQUENCE [LARGE SCALE GENOMIC DNA]</scope>
    <source>
        <strain evidence="1">ZL_2023a</strain>
    </source>
</reference>
<dbReference type="AlphaFoldDB" id="A0AAW0XPT4"/>
<comment type="caution">
    <text evidence="1">The sequence shown here is derived from an EMBL/GenBank/DDBJ whole genome shotgun (WGS) entry which is preliminary data.</text>
</comment>
<feature type="non-terminal residue" evidence="1">
    <location>
        <position position="1"/>
    </location>
</feature>
<dbReference type="EMBL" id="JARKIK010000031">
    <property type="protein sequence ID" value="KAK8741308.1"/>
    <property type="molecule type" value="Genomic_DNA"/>
</dbReference>
<gene>
    <name evidence="1" type="ORF">OTU49_002611</name>
</gene>
<keyword evidence="2" id="KW-1185">Reference proteome</keyword>
<evidence type="ECO:0000313" key="2">
    <source>
        <dbReference type="Proteomes" id="UP001445076"/>
    </source>
</evidence>
<evidence type="ECO:0000313" key="1">
    <source>
        <dbReference type="EMBL" id="KAK8741308.1"/>
    </source>
</evidence>
<organism evidence="1 2">
    <name type="scientific">Cherax quadricarinatus</name>
    <name type="common">Australian red claw crayfish</name>
    <dbReference type="NCBI Taxonomy" id="27406"/>
    <lineage>
        <taxon>Eukaryota</taxon>
        <taxon>Metazoa</taxon>
        <taxon>Ecdysozoa</taxon>
        <taxon>Arthropoda</taxon>
        <taxon>Crustacea</taxon>
        <taxon>Multicrustacea</taxon>
        <taxon>Malacostraca</taxon>
        <taxon>Eumalacostraca</taxon>
        <taxon>Eucarida</taxon>
        <taxon>Decapoda</taxon>
        <taxon>Pleocyemata</taxon>
        <taxon>Astacidea</taxon>
        <taxon>Parastacoidea</taxon>
        <taxon>Parastacidae</taxon>
        <taxon>Cherax</taxon>
    </lineage>
</organism>
<dbReference type="Proteomes" id="UP001445076">
    <property type="component" value="Unassembled WGS sequence"/>
</dbReference>
<name>A0AAW0XPT4_CHEQU</name>
<proteinExistence type="predicted"/>
<protein>
    <submittedName>
        <fullName evidence="1">Uncharacterized protein</fullName>
    </submittedName>
</protein>
<sequence length="119" mass="12681">ASGAMLGGSCQFTEATQISLNIIARPAHFLLLKHGPTHEVSHEGVISGAALLSVVTDVNHCVTCVVSSLGCLWLSFKCLRLNYITAVATVSHYKKCSHQNKFSSTLHVSQESEAVIQSG</sequence>
<accession>A0AAW0XPT4</accession>